<name>A0A327YJY7_9BACL</name>
<dbReference type="Pfam" id="PF07875">
    <property type="entry name" value="Coat_F"/>
    <property type="match status" value="1"/>
</dbReference>
<evidence type="ECO:0000256" key="1">
    <source>
        <dbReference type="SAM" id="MobiDB-lite"/>
    </source>
</evidence>
<dbReference type="AlphaFoldDB" id="A0A327YJY7"/>
<sequence>MNQTKIQNPETQTPKTPQMNERDFLNDILTTEKYMTHSYSTFLNEASHNSLYQDVLNIFTETQNCQRELYNLMFKKGWYTLEAADQQKLQQTYQQFQGYANQFPYNNMVQ</sequence>
<feature type="region of interest" description="Disordered" evidence="1">
    <location>
        <begin position="1"/>
        <end position="20"/>
    </location>
</feature>
<dbReference type="EMBL" id="QLMH01000009">
    <property type="protein sequence ID" value="RAK18609.1"/>
    <property type="molecule type" value="Genomic_DNA"/>
</dbReference>
<reference evidence="2 3" key="1">
    <citation type="submission" date="2018-06" db="EMBL/GenBank/DDBJ databases">
        <title>Genomic Encyclopedia of Type Strains, Phase III (KMG-III): the genomes of soil and plant-associated and newly described type strains.</title>
        <authorList>
            <person name="Whitman W."/>
        </authorList>
    </citation>
    <scope>NUCLEOTIDE SEQUENCE [LARGE SCALE GENOMIC DNA]</scope>
    <source>
        <strain evidence="2 3">CGMCC 1.8979</strain>
    </source>
</reference>
<evidence type="ECO:0000313" key="2">
    <source>
        <dbReference type="EMBL" id="RAK18609.1"/>
    </source>
</evidence>
<gene>
    <name evidence="2" type="ORF">B0I26_10929</name>
</gene>
<dbReference type="OrthoDB" id="1647790at2"/>
<dbReference type="Proteomes" id="UP000248555">
    <property type="component" value="Unassembled WGS sequence"/>
</dbReference>
<dbReference type="RefSeq" id="WP_111645510.1">
    <property type="nucleotide sequence ID" value="NZ_QLMH01000009.1"/>
</dbReference>
<keyword evidence="3" id="KW-1185">Reference proteome</keyword>
<proteinExistence type="predicted"/>
<organism evidence="2 3">
    <name type="scientific">Paranoxybacillus vitaminiphilus</name>
    <dbReference type="NCBI Taxonomy" id="581036"/>
    <lineage>
        <taxon>Bacteria</taxon>
        <taxon>Bacillati</taxon>
        <taxon>Bacillota</taxon>
        <taxon>Bacilli</taxon>
        <taxon>Bacillales</taxon>
        <taxon>Anoxybacillaceae</taxon>
        <taxon>Paranoxybacillus</taxon>
    </lineage>
</organism>
<comment type="caution">
    <text evidence="2">The sequence shown here is derived from an EMBL/GenBank/DDBJ whole genome shotgun (WGS) entry which is preliminary data.</text>
</comment>
<protein>
    <submittedName>
        <fullName evidence="2">Coat F domain-containing protein</fullName>
    </submittedName>
</protein>
<dbReference type="InterPro" id="IPR012851">
    <property type="entry name" value="Spore_coat_CotF-like"/>
</dbReference>
<feature type="compositionally biased region" description="Polar residues" evidence="1">
    <location>
        <begin position="1"/>
        <end position="19"/>
    </location>
</feature>
<evidence type="ECO:0000313" key="3">
    <source>
        <dbReference type="Proteomes" id="UP000248555"/>
    </source>
</evidence>
<accession>A0A327YJY7</accession>